<sequence>MKKNIVFLLLLISTYSFSQNINKEKSSQAEIKAFILTETKEGGELDFFTKIKGIEYNGSQVKPGLIMTNIEMALYRWGKANSDLGVENIESTLLIFEEFKGKELSRREKELIPMGYRNDLIK</sequence>
<evidence type="ECO:0000313" key="2">
    <source>
        <dbReference type="EMBL" id="KFF07890.1"/>
    </source>
</evidence>
<feature type="chain" id="PRO_5001801804" evidence="1">
    <location>
        <begin position="19"/>
        <end position="122"/>
    </location>
</feature>
<dbReference type="EMBL" id="JPRM01000054">
    <property type="protein sequence ID" value="KFF07890.1"/>
    <property type="molecule type" value="Genomic_DNA"/>
</dbReference>
<feature type="signal peptide" evidence="1">
    <location>
        <begin position="1"/>
        <end position="18"/>
    </location>
</feature>
<dbReference type="OrthoDB" id="1242346at2"/>
<dbReference type="AlphaFoldDB" id="A0A085ZTX6"/>
<dbReference type="Proteomes" id="UP000028712">
    <property type="component" value="Unassembled WGS sequence"/>
</dbReference>
<keyword evidence="5" id="KW-1185">Reference proteome</keyword>
<evidence type="ECO:0000313" key="4">
    <source>
        <dbReference type="Proteomes" id="UP000028712"/>
    </source>
</evidence>
<organism evidence="2 4">
    <name type="scientific">Flavobacterium hydatis</name>
    <name type="common">Cytophaga aquatilis</name>
    <dbReference type="NCBI Taxonomy" id="991"/>
    <lineage>
        <taxon>Bacteria</taxon>
        <taxon>Pseudomonadati</taxon>
        <taxon>Bacteroidota</taxon>
        <taxon>Flavobacteriia</taxon>
        <taxon>Flavobacteriales</taxon>
        <taxon>Flavobacteriaceae</taxon>
        <taxon>Flavobacterium</taxon>
    </lineage>
</organism>
<comment type="caution">
    <text evidence="2">The sequence shown here is derived from an EMBL/GenBank/DDBJ whole genome shotgun (WGS) entry which is preliminary data.</text>
</comment>
<evidence type="ECO:0000313" key="3">
    <source>
        <dbReference type="EMBL" id="OXA94203.1"/>
    </source>
</evidence>
<keyword evidence="1" id="KW-0732">Signal</keyword>
<dbReference type="RefSeq" id="WP_035628264.1">
    <property type="nucleotide sequence ID" value="NZ_JBEWQG010000020.1"/>
</dbReference>
<dbReference type="eggNOG" id="ENOG502ZH45">
    <property type="taxonomic scope" value="Bacteria"/>
</dbReference>
<reference evidence="3 5" key="2">
    <citation type="submission" date="2016-11" db="EMBL/GenBank/DDBJ databases">
        <title>Whole genomes of Flavobacteriaceae.</title>
        <authorList>
            <person name="Stine C."/>
            <person name="Li C."/>
            <person name="Tadesse D."/>
        </authorList>
    </citation>
    <scope>NUCLEOTIDE SEQUENCE [LARGE SCALE GENOMIC DNA]</scope>
    <source>
        <strain evidence="3 5">ATCC 29551</strain>
    </source>
</reference>
<name>A0A085ZTX6_FLAHY</name>
<dbReference type="Proteomes" id="UP000198424">
    <property type="component" value="Unassembled WGS sequence"/>
</dbReference>
<evidence type="ECO:0000256" key="1">
    <source>
        <dbReference type="SAM" id="SignalP"/>
    </source>
</evidence>
<proteinExistence type="predicted"/>
<protein>
    <submittedName>
        <fullName evidence="2">Uncharacterized protein</fullName>
    </submittedName>
</protein>
<dbReference type="EMBL" id="MUGY01000010">
    <property type="protein sequence ID" value="OXA94203.1"/>
    <property type="molecule type" value="Genomic_DNA"/>
</dbReference>
<dbReference type="STRING" id="991.IW20_23945"/>
<reference evidence="2 4" key="1">
    <citation type="submission" date="2014-07" db="EMBL/GenBank/DDBJ databases">
        <title>Genome of Flavobacterium hydatis DSM 2063.</title>
        <authorList>
            <person name="Pipes S.E."/>
            <person name="Stropko S.J."/>
            <person name="Newman J.D."/>
        </authorList>
    </citation>
    <scope>NUCLEOTIDE SEQUENCE [LARGE SCALE GENOMIC DNA]</scope>
    <source>
        <strain evidence="2 4">DSM 2063</strain>
    </source>
</reference>
<accession>A0A085ZTX6</accession>
<evidence type="ECO:0000313" key="5">
    <source>
        <dbReference type="Proteomes" id="UP000198424"/>
    </source>
</evidence>
<gene>
    <name evidence="3" type="ORF">B0A62_11130</name>
    <name evidence="2" type="ORF">IW20_23945</name>
</gene>